<protein>
    <recommendedName>
        <fullName evidence="3">histidine kinase</fullName>
        <ecNumber evidence="3">2.7.13.3</ecNumber>
    </recommendedName>
</protein>
<keyword evidence="6 11" id="KW-0812">Transmembrane</keyword>
<dbReference type="EC" id="2.7.13.3" evidence="3"/>
<dbReference type="Gene3D" id="3.30.565.10">
    <property type="entry name" value="Histidine kinase-like ATPase, C-terminal domain"/>
    <property type="match status" value="1"/>
</dbReference>
<dbReference type="Pfam" id="PF08521">
    <property type="entry name" value="2CSK_N"/>
    <property type="match status" value="1"/>
</dbReference>
<keyword evidence="5" id="KW-0808">Transferase</keyword>
<evidence type="ECO:0000259" key="13">
    <source>
        <dbReference type="PROSITE" id="PS50885"/>
    </source>
</evidence>
<evidence type="ECO:0000256" key="11">
    <source>
        <dbReference type="SAM" id="Phobius"/>
    </source>
</evidence>
<evidence type="ECO:0000256" key="2">
    <source>
        <dbReference type="ARBA" id="ARBA00004370"/>
    </source>
</evidence>
<dbReference type="GO" id="GO:0016301">
    <property type="term" value="F:kinase activity"/>
    <property type="evidence" value="ECO:0007669"/>
    <property type="project" value="UniProtKB-KW"/>
</dbReference>
<evidence type="ECO:0000256" key="6">
    <source>
        <dbReference type="ARBA" id="ARBA00022692"/>
    </source>
</evidence>
<keyword evidence="10 11" id="KW-0472">Membrane</keyword>
<feature type="transmembrane region" description="Helical" evidence="11">
    <location>
        <begin position="161"/>
        <end position="184"/>
    </location>
</feature>
<evidence type="ECO:0000256" key="10">
    <source>
        <dbReference type="ARBA" id="ARBA00023136"/>
    </source>
</evidence>
<dbReference type="InterPro" id="IPR005467">
    <property type="entry name" value="His_kinase_dom"/>
</dbReference>
<dbReference type="InterPro" id="IPR036890">
    <property type="entry name" value="HATPase_C_sf"/>
</dbReference>
<evidence type="ECO:0000256" key="4">
    <source>
        <dbReference type="ARBA" id="ARBA00022553"/>
    </source>
</evidence>
<comment type="subcellular location">
    <subcellularLocation>
        <location evidence="2">Membrane</location>
    </subcellularLocation>
</comment>
<dbReference type="SMART" id="SM00388">
    <property type="entry name" value="HisKA"/>
    <property type="match status" value="1"/>
</dbReference>
<dbReference type="Pfam" id="PF00512">
    <property type="entry name" value="HisKA"/>
    <property type="match status" value="1"/>
</dbReference>
<evidence type="ECO:0000256" key="5">
    <source>
        <dbReference type="ARBA" id="ARBA00022679"/>
    </source>
</evidence>
<evidence type="ECO:0000256" key="1">
    <source>
        <dbReference type="ARBA" id="ARBA00000085"/>
    </source>
</evidence>
<dbReference type="InterPro" id="IPR050428">
    <property type="entry name" value="TCS_sensor_his_kinase"/>
</dbReference>
<evidence type="ECO:0000256" key="3">
    <source>
        <dbReference type="ARBA" id="ARBA00012438"/>
    </source>
</evidence>
<accession>A0ABN1IPA5</accession>
<evidence type="ECO:0000259" key="12">
    <source>
        <dbReference type="PROSITE" id="PS50109"/>
    </source>
</evidence>
<comment type="catalytic activity">
    <reaction evidence="1">
        <text>ATP + protein L-histidine = ADP + protein N-phospho-L-histidine.</text>
        <dbReference type="EC" id="2.7.13.3"/>
    </reaction>
</comment>
<dbReference type="InterPro" id="IPR003594">
    <property type="entry name" value="HATPase_dom"/>
</dbReference>
<dbReference type="SUPFAM" id="SSF55874">
    <property type="entry name" value="ATPase domain of HSP90 chaperone/DNA topoisomerase II/histidine kinase"/>
    <property type="match status" value="1"/>
</dbReference>
<comment type="caution">
    <text evidence="14">The sequence shown here is derived from an EMBL/GenBank/DDBJ whole genome shotgun (WGS) entry which is preliminary data.</text>
</comment>
<keyword evidence="8 11" id="KW-1133">Transmembrane helix</keyword>
<organism evidence="14 15">
    <name type="scientific">Dokdonella soli</name>
    <dbReference type="NCBI Taxonomy" id="529810"/>
    <lineage>
        <taxon>Bacteria</taxon>
        <taxon>Pseudomonadati</taxon>
        <taxon>Pseudomonadota</taxon>
        <taxon>Gammaproteobacteria</taxon>
        <taxon>Lysobacterales</taxon>
        <taxon>Rhodanobacteraceae</taxon>
        <taxon>Dokdonella</taxon>
    </lineage>
</organism>
<dbReference type="Gene3D" id="1.10.287.130">
    <property type="match status" value="1"/>
</dbReference>
<keyword evidence="9" id="KW-0902">Two-component regulatory system</keyword>
<name>A0ABN1IPA5_9GAMM</name>
<dbReference type="PROSITE" id="PS50109">
    <property type="entry name" value="HIS_KIN"/>
    <property type="match status" value="1"/>
</dbReference>
<keyword evidence="7 14" id="KW-0418">Kinase</keyword>
<dbReference type="InterPro" id="IPR003661">
    <property type="entry name" value="HisK_dim/P_dom"/>
</dbReference>
<dbReference type="Pfam" id="PF02518">
    <property type="entry name" value="HATPase_c"/>
    <property type="match status" value="1"/>
</dbReference>
<dbReference type="PROSITE" id="PS50885">
    <property type="entry name" value="HAMP"/>
    <property type="match status" value="1"/>
</dbReference>
<dbReference type="PRINTS" id="PR00344">
    <property type="entry name" value="BCTRLSENSOR"/>
</dbReference>
<evidence type="ECO:0000313" key="15">
    <source>
        <dbReference type="Proteomes" id="UP001501523"/>
    </source>
</evidence>
<dbReference type="InterPro" id="IPR036097">
    <property type="entry name" value="HisK_dim/P_sf"/>
</dbReference>
<proteinExistence type="predicted"/>
<dbReference type="RefSeq" id="WP_343791825.1">
    <property type="nucleotide sequence ID" value="NZ_BAAAEU010000022.1"/>
</dbReference>
<dbReference type="InterPro" id="IPR003660">
    <property type="entry name" value="HAMP_dom"/>
</dbReference>
<gene>
    <name evidence="14" type="ORF">GCM10009105_26100</name>
</gene>
<dbReference type="InterPro" id="IPR004358">
    <property type="entry name" value="Sig_transdc_His_kin-like_C"/>
</dbReference>
<dbReference type="EMBL" id="BAAAEU010000022">
    <property type="protein sequence ID" value="GAA0718464.1"/>
    <property type="molecule type" value="Genomic_DNA"/>
</dbReference>
<evidence type="ECO:0000256" key="9">
    <source>
        <dbReference type="ARBA" id="ARBA00023012"/>
    </source>
</evidence>
<dbReference type="Proteomes" id="UP001501523">
    <property type="component" value="Unassembled WGS sequence"/>
</dbReference>
<dbReference type="CDD" id="cd00082">
    <property type="entry name" value="HisKA"/>
    <property type="match status" value="1"/>
</dbReference>
<sequence length="458" mass="48952">MTPHTEHATSVRRRLLSLLLAPLALLLGTGILIDYISASKPIPIAYDQALVNSALAVAAHVQVDEAGHISAVLSPGAEAVLRSDRYDTIYYLVIDPRGEFVAGDRGLPVASSATRNPSYLDAVFRGDPIRVASYRTQTSAGPVTVSVAETRHKRDHGRRRVLASLFATDLVQLAGTLLLVWIGVRYGLRPLTALRDQIAARSARDLAALDVAPVPLEVRPLVHALNRLFETVREAADAQQQFLANAAHQLRTPLGGIMAQLDLLARDPAAAAVRERVLALREGSRRAAHTANRLLALARAEPSALVAGDIRSVDLRALVADAVAAQLDRALAAHIDLGVEAEVVRVPASDWLLRELLANLVDNALTYTPIGGRITLRCGNEGDGAFLEVEDDGPGIPPAERARVLERFYRAPGAPGNGCGLGLAIVDEIARLHGAHLVIAGGAEGRGTRIRLRFPRVV</sequence>
<evidence type="ECO:0000313" key="14">
    <source>
        <dbReference type="EMBL" id="GAA0718464.1"/>
    </source>
</evidence>
<dbReference type="InterPro" id="IPR013727">
    <property type="entry name" value="2CSK_N"/>
</dbReference>
<reference evidence="14 15" key="1">
    <citation type="journal article" date="2019" name="Int. J. Syst. Evol. Microbiol.">
        <title>The Global Catalogue of Microorganisms (GCM) 10K type strain sequencing project: providing services to taxonomists for standard genome sequencing and annotation.</title>
        <authorList>
            <consortium name="The Broad Institute Genomics Platform"/>
            <consortium name="The Broad Institute Genome Sequencing Center for Infectious Disease"/>
            <person name="Wu L."/>
            <person name="Ma J."/>
        </authorList>
    </citation>
    <scope>NUCLEOTIDE SEQUENCE [LARGE SCALE GENOMIC DNA]</scope>
    <source>
        <strain evidence="14 15">JCM 15421</strain>
    </source>
</reference>
<feature type="domain" description="Histidine kinase" evidence="12">
    <location>
        <begin position="245"/>
        <end position="458"/>
    </location>
</feature>
<keyword evidence="4" id="KW-0597">Phosphoprotein</keyword>
<dbReference type="SMART" id="SM00387">
    <property type="entry name" value="HATPase_c"/>
    <property type="match status" value="1"/>
</dbReference>
<evidence type="ECO:0000256" key="8">
    <source>
        <dbReference type="ARBA" id="ARBA00022989"/>
    </source>
</evidence>
<feature type="transmembrane region" description="Helical" evidence="11">
    <location>
        <begin position="15"/>
        <end position="36"/>
    </location>
</feature>
<evidence type="ECO:0000256" key="7">
    <source>
        <dbReference type="ARBA" id="ARBA00022777"/>
    </source>
</evidence>
<dbReference type="PANTHER" id="PTHR45436:SF1">
    <property type="entry name" value="SENSOR PROTEIN QSEC"/>
    <property type="match status" value="1"/>
</dbReference>
<feature type="domain" description="HAMP" evidence="13">
    <location>
        <begin position="185"/>
        <end position="237"/>
    </location>
</feature>
<dbReference type="SUPFAM" id="SSF47384">
    <property type="entry name" value="Homodimeric domain of signal transducing histidine kinase"/>
    <property type="match status" value="1"/>
</dbReference>
<dbReference type="PANTHER" id="PTHR45436">
    <property type="entry name" value="SENSOR HISTIDINE KINASE YKOH"/>
    <property type="match status" value="1"/>
</dbReference>
<keyword evidence="15" id="KW-1185">Reference proteome</keyword>